<dbReference type="InterPro" id="IPR029041">
    <property type="entry name" value="FAD-linked_oxidoreductase-like"/>
</dbReference>
<dbReference type="Proteomes" id="UP000238322">
    <property type="component" value="Unassembled WGS sequence"/>
</dbReference>
<accession>A0A2S8F8R4</accession>
<keyword evidence="3" id="KW-0560">Oxidoreductase</keyword>
<dbReference type="EC" id="1.2.1.88" evidence="2"/>
<proteinExistence type="predicted"/>
<dbReference type="EMBL" id="PUHY01000016">
    <property type="protein sequence ID" value="PQO28556.1"/>
    <property type="molecule type" value="Genomic_DNA"/>
</dbReference>
<feature type="domain" description="Aldehyde dehydrogenase" evidence="7">
    <location>
        <begin position="568"/>
        <end position="1005"/>
    </location>
</feature>
<dbReference type="Pfam" id="PF00171">
    <property type="entry name" value="Aldedh"/>
    <property type="match status" value="1"/>
</dbReference>
<dbReference type="SUPFAM" id="SSF51730">
    <property type="entry name" value="FAD-linked oxidoreductase"/>
    <property type="match status" value="1"/>
</dbReference>
<comment type="pathway">
    <text evidence="1">Amino-acid degradation; L-proline degradation into L-glutamate; L-glutamate from L-proline: step 2/2.</text>
</comment>
<dbReference type="SUPFAM" id="SSF53720">
    <property type="entry name" value="ALDH-like"/>
    <property type="match status" value="1"/>
</dbReference>
<evidence type="ECO:0000313" key="10">
    <source>
        <dbReference type="Proteomes" id="UP000238322"/>
    </source>
</evidence>
<protein>
    <recommendedName>
        <fullName evidence="2">L-glutamate gamma-semialdehyde dehydrogenase</fullName>
        <ecNumber evidence="2">1.2.1.88</ecNumber>
    </recommendedName>
</protein>
<dbReference type="Gene3D" id="3.20.20.220">
    <property type="match status" value="1"/>
</dbReference>
<evidence type="ECO:0000256" key="5">
    <source>
        <dbReference type="ARBA" id="ARBA00048142"/>
    </source>
</evidence>
<sequence length="1207" mass="133867">MRFVQYCADRRFVEFPMEFDHEALLRRRSDVQTATYPQPTLTRTDFDALPGEAIQLAAEILRASQARATSADKANLAKVAGLIEDKSGKELTVAMADQVLRIKNPRRSANQLKALIQQHGLPKYFSPLDRCLLQLGSWAAQVAPGLVMPLVRKRIQSESSHVIISAEKDSFEKYLAERKREGIRVNLNQLGEAVLGNGEAERRLEKYLQRLADPQIRYVSVKLSSVAAHISLTGYDQTLATIKERLRILYRAAKQDGAGQHRFINLDMEEYRDLYLTVDVFRSVLDEPEFKDLSAGIVLQAYLPDSHEVQKSLTAWARQRVANGGADIKIRLVKGANLAMEQVEASIHGWPQAPYHTKTETDANYKRMVEFALRPENMQGVRIGLASHNLFDIAFALVLAEKRDVRKRVEFEMLEGMANAQAHEVRDRTGDLLVYAPICYDADFDSAVAYLVRRFDENTQPGSFLGSLFNLTVDSPAWDTQSQMFLDACQLAWSGHLASTPNRIQNRAAEHFHPTHASESFRNTANTDFAIPANRDWIKRVTSEWKAKTFDTLPVAVGGQEVTTGTLVDGHDPSRPGHTLYQYSCGDATQVELALATATQAQIGWEALGKAKRAEILRSFAAVAADERGDMIGVMMGDAGKAVVESDAEISEAIDFAEYYSRSLDTDGWNDGTTSEALGVVVVTPPWNFPYAIPAGGCLAALMAGNTVILKPAPETVLTAWYLACQLWKAGVPRDVLQFLPLVDGENGTKLLSDDRVGAVVLTGAYATAKLFKSWKPEMRLYAETSGKNSMIISSAADLDLAIKDLVQGAFGHAGQKCSATSLAIVQRDVYESEQFRNQLRDAAASMHVASAWDLTAEVTPIIREPHPELLRGLTQLEPGETWLLEPQMIDDNPCLWRPGIRLGVKPGSWYHRTECFGPVLGIIPVDTLDEAIRIQNDSEFGLTGGLYSLDVDEIAKWRDAVEVGNAYINRSTTGAIVQRQPFGGWKHSSVGTGAKAGGPNYVASFRRWEETKLPVLALPLTNDLNSLLNELEGDEALRSTAQNYLYWWNTEFDREHDPSDLHGEDNHFRYRPLDFHAIRLTDEATGQADVLRAVVLCHIAGIPVQVSATSLPSWTKSLANLKQVTLYAEDTASFVQRMDRHNGGSVRVVGDNTSVEFLPLHNQANRLVPASSLANGRLEWLNYLKEQSVTEIVHRHGNTPPRPAKD</sequence>
<dbReference type="Gene3D" id="3.40.309.10">
    <property type="entry name" value="Aldehyde Dehydrogenase, Chain A, domain 2"/>
    <property type="match status" value="1"/>
</dbReference>
<dbReference type="InterPro" id="IPR015590">
    <property type="entry name" value="Aldehyde_DH_dom"/>
</dbReference>
<evidence type="ECO:0000256" key="4">
    <source>
        <dbReference type="ARBA" id="ARBA00023027"/>
    </source>
</evidence>
<dbReference type="PANTHER" id="PTHR42862:SF1">
    <property type="entry name" value="DELTA-1-PYRROLINE-5-CARBOXYLATE DEHYDROGENASE 2, ISOFORM A-RELATED"/>
    <property type="match status" value="1"/>
</dbReference>
<evidence type="ECO:0000313" key="9">
    <source>
        <dbReference type="EMBL" id="PQO28556.1"/>
    </source>
</evidence>
<gene>
    <name evidence="9" type="ORF">C5Y83_28530</name>
</gene>
<dbReference type="Pfam" id="PF01619">
    <property type="entry name" value="Pro_dh"/>
    <property type="match status" value="1"/>
</dbReference>
<dbReference type="GO" id="GO:0009898">
    <property type="term" value="C:cytoplasmic side of plasma membrane"/>
    <property type="evidence" value="ECO:0007669"/>
    <property type="project" value="TreeGrafter"/>
</dbReference>
<feature type="domain" description="Proline dehydrogenase" evidence="8">
    <location>
        <begin position="173"/>
        <end position="465"/>
    </location>
</feature>
<keyword evidence="4" id="KW-0520">NAD</keyword>
<dbReference type="InterPro" id="IPR025703">
    <property type="entry name" value="Bifunct_PutA"/>
</dbReference>
<name>A0A2S8F8R4_9BACT</name>
<evidence type="ECO:0000256" key="6">
    <source>
        <dbReference type="PIRSR" id="PIRSR000197-1"/>
    </source>
</evidence>
<feature type="active site" evidence="6">
    <location>
        <position position="818"/>
    </location>
</feature>
<dbReference type="Gene3D" id="3.40.605.10">
    <property type="entry name" value="Aldehyde Dehydrogenase, Chain A, domain 1"/>
    <property type="match status" value="1"/>
</dbReference>
<dbReference type="InterPro" id="IPR016163">
    <property type="entry name" value="Ald_DH_C"/>
</dbReference>
<dbReference type="InterPro" id="IPR016160">
    <property type="entry name" value="Ald_DH_CS_CYS"/>
</dbReference>
<dbReference type="GO" id="GO:0010133">
    <property type="term" value="P:L-proline catabolic process to L-glutamate"/>
    <property type="evidence" value="ECO:0007669"/>
    <property type="project" value="InterPro"/>
</dbReference>
<dbReference type="GO" id="GO:0004657">
    <property type="term" value="F:proline dehydrogenase activity"/>
    <property type="evidence" value="ECO:0007669"/>
    <property type="project" value="InterPro"/>
</dbReference>
<feature type="active site" evidence="6">
    <location>
        <position position="784"/>
    </location>
</feature>
<dbReference type="PANTHER" id="PTHR42862">
    <property type="entry name" value="DELTA-1-PYRROLINE-5-CARBOXYLATE DEHYDROGENASE 1, ISOFORM A-RELATED"/>
    <property type="match status" value="1"/>
</dbReference>
<evidence type="ECO:0000256" key="1">
    <source>
        <dbReference type="ARBA" id="ARBA00004786"/>
    </source>
</evidence>
<comment type="catalytic activity">
    <reaction evidence="5">
        <text>L-glutamate 5-semialdehyde + NAD(+) + H2O = L-glutamate + NADH + 2 H(+)</text>
        <dbReference type="Rhea" id="RHEA:30235"/>
        <dbReference type="ChEBI" id="CHEBI:15377"/>
        <dbReference type="ChEBI" id="CHEBI:15378"/>
        <dbReference type="ChEBI" id="CHEBI:29985"/>
        <dbReference type="ChEBI" id="CHEBI:57540"/>
        <dbReference type="ChEBI" id="CHEBI:57945"/>
        <dbReference type="ChEBI" id="CHEBI:58066"/>
        <dbReference type="EC" id="1.2.1.88"/>
    </reaction>
</comment>
<evidence type="ECO:0000256" key="3">
    <source>
        <dbReference type="ARBA" id="ARBA00023002"/>
    </source>
</evidence>
<evidence type="ECO:0000259" key="8">
    <source>
        <dbReference type="Pfam" id="PF01619"/>
    </source>
</evidence>
<dbReference type="PIRSF" id="PIRSF000197">
    <property type="entry name" value="Bifunct_PutA"/>
    <property type="match status" value="1"/>
</dbReference>
<comment type="caution">
    <text evidence="9">The sequence shown here is derived from an EMBL/GenBank/DDBJ whole genome shotgun (WGS) entry which is preliminary data.</text>
</comment>
<organism evidence="9 10">
    <name type="scientific">Blastopirellula marina</name>
    <dbReference type="NCBI Taxonomy" id="124"/>
    <lineage>
        <taxon>Bacteria</taxon>
        <taxon>Pseudomonadati</taxon>
        <taxon>Planctomycetota</taxon>
        <taxon>Planctomycetia</taxon>
        <taxon>Pirellulales</taxon>
        <taxon>Pirellulaceae</taxon>
        <taxon>Blastopirellula</taxon>
    </lineage>
</organism>
<dbReference type="InterPro" id="IPR016162">
    <property type="entry name" value="Ald_DH_N"/>
</dbReference>
<evidence type="ECO:0000256" key="2">
    <source>
        <dbReference type="ARBA" id="ARBA00012884"/>
    </source>
</evidence>
<dbReference type="InterPro" id="IPR002872">
    <property type="entry name" value="Proline_DH_dom"/>
</dbReference>
<dbReference type="GO" id="GO:0003842">
    <property type="term" value="F:L-glutamate gamma-semialdehyde dehydrogenase activity"/>
    <property type="evidence" value="ECO:0007669"/>
    <property type="project" value="UniProtKB-EC"/>
</dbReference>
<evidence type="ECO:0000259" key="7">
    <source>
        <dbReference type="Pfam" id="PF00171"/>
    </source>
</evidence>
<dbReference type="GO" id="GO:0003700">
    <property type="term" value="F:DNA-binding transcription factor activity"/>
    <property type="evidence" value="ECO:0007669"/>
    <property type="project" value="InterPro"/>
</dbReference>
<dbReference type="AlphaFoldDB" id="A0A2S8F8R4"/>
<dbReference type="InterPro" id="IPR016161">
    <property type="entry name" value="Ald_DH/histidinol_DH"/>
</dbReference>
<dbReference type="InterPro" id="IPR050485">
    <property type="entry name" value="Proline_metab_enzyme"/>
</dbReference>
<dbReference type="PROSITE" id="PS00070">
    <property type="entry name" value="ALDEHYDE_DEHYDR_CYS"/>
    <property type="match status" value="1"/>
</dbReference>
<reference evidence="9 10" key="1">
    <citation type="submission" date="2018-02" db="EMBL/GenBank/DDBJ databases">
        <title>Comparative genomes isolates from brazilian mangrove.</title>
        <authorList>
            <person name="Araujo J.E."/>
            <person name="Taketani R.G."/>
            <person name="Silva M.C.P."/>
            <person name="Loureco M.V."/>
            <person name="Andreote F.D."/>
        </authorList>
    </citation>
    <scope>NUCLEOTIDE SEQUENCE [LARGE SCALE GENOMIC DNA]</scope>
    <source>
        <strain evidence="9 10">Hex-1 MGV</strain>
    </source>
</reference>